<dbReference type="Proteomes" id="UP000708208">
    <property type="component" value="Unassembled WGS sequence"/>
</dbReference>
<feature type="transmembrane region" description="Helical" evidence="1">
    <location>
        <begin position="113"/>
        <end position="134"/>
    </location>
</feature>
<reference evidence="2" key="1">
    <citation type="submission" date="2021-06" db="EMBL/GenBank/DDBJ databases">
        <authorList>
            <person name="Hodson N. C."/>
            <person name="Mongue J. A."/>
            <person name="Jaron S. K."/>
        </authorList>
    </citation>
    <scope>NUCLEOTIDE SEQUENCE</scope>
</reference>
<keyword evidence="3" id="KW-1185">Reference proteome</keyword>
<gene>
    <name evidence="2" type="ORF">AFUS01_LOCUS31863</name>
</gene>
<evidence type="ECO:0000313" key="3">
    <source>
        <dbReference type="Proteomes" id="UP000708208"/>
    </source>
</evidence>
<evidence type="ECO:0000313" key="2">
    <source>
        <dbReference type="EMBL" id="CAG7821531.1"/>
    </source>
</evidence>
<feature type="transmembrane region" description="Helical" evidence="1">
    <location>
        <begin position="446"/>
        <end position="467"/>
    </location>
</feature>
<feature type="transmembrane region" description="Helical" evidence="1">
    <location>
        <begin position="6"/>
        <end position="27"/>
    </location>
</feature>
<dbReference type="AlphaFoldDB" id="A0A8J2PAW5"/>
<accession>A0A8J2PAW5</accession>
<feature type="transmembrane region" description="Helical" evidence="1">
    <location>
        <begin position="473"/>
        <end position="492"/>
    </location>
</feature>
<comment type="caution">
    <text evidence="2">The sequence shown here is derived from an EMBL/GenBank/DDBJ whole genome shotgun (WGS) entry which is preliminary data.</text>
</comment>
<feature type="transmembrane region" description="Helical" evidence="1">
    <location>
        <begin position="207"/>
        <end position="227"/>
    </location>
</feature>
<sequence>MYSQFVVFFYSIPTLNQALLIIIKYLIPPFISKYTAFFKYFEDNFNEKFWIKPKEIKICEQLLKTVHTCWIFNIFFFPMLCIFRPSSPEQLSSLFSDPYSWKARLVGTIFQAYYIYSFASVVLFQSCYLGLFLLPMLTVLTELSVRTATFTKATLKYPANIFKIYGALRLLFTESTSSMSLFVFIGKMELIVMAIYGIYGVIRLDGIVSYMMGVTVLMSVIVLPILLSKLAELHSRSMHLLEQVSIRGNFGRKIIKSLPLLRFQFGSMYYADKQMVLTKYSVRTVSARIKISVRAVMNGMFQISARLDNFSEKFWIKPKEIKTCEQLLKTVHTCWIFNIIFFPMLCIFRPSSPEQLSSLFSDPVSWKARLVGTIFQAYYTYSYASVVMFLGCYVGLFLFPMLVVISESSARTASFTKATLKYPANIFKIYRALRLLFGEATSSVSLILYIAKMQLITMAIYGIYGVIRLDGIISYMMGVSASMSMIILPLLLSKLGEFHVASMHLLEQVSKRGNLDRKILKSLPLLRFQFGSMYYADKQMVLTIIQIVLVNSANLLILY</sequence>
<proteinExistence type="predicted"/>
<protein>
    <submittedName>
        <fullName evidence="2">Uncharacterized protein</fullName>
    </submittedName>
</protein>
<keyword evidence="1" id="KW-0472">Membrane</keyword>
<evidence type="ECO:0000256" key="1">
    <source>
        <dbReference type="SAM" id="Phobius"/>
    </source>
</evidence>
<feature type="transmembrane region" description="Helical" evidence="1">
    <location>
        <begin position="381"/>
        <end position="405"/>
    </location>
</feature>
<keyword evidence="1" id="KW-1133">Transmembrane helix</keyword>
<keyword evidence="1" id="KW-0812">Transmembrane</keyword>
<feature type="transmembrane region" description="Helical" evidence="1">
    <location>
        <begin position="179"/>
        <end position="201"/>
    </location>
</feature>
<name>A0A8J2PAW5_9HEXA</name>
<dbReference type="EMBL" id="CAJVCH010513834">
    <property type="protein sequence ID" value="CAG7821531.1"/>
    <property type="molecule type" value="Genomic_DNA"/>
</dbReference>
<organism evidence="2 3">
    <name type="scientific">Allacma fusca</name>
    <dbReference type="NCBI Taxonomy" id="39272"/>
    <lineage>
        <taxon>Eukaryota</taxon>
        <taxon>Metazoa</taxon>
        <taxon>Ecdysozoa</taxon>
        <taxon>Arthropoda</taxon>
        <taxon>Hexapoda</taxon>
        <taxon>Collembola</taxon>
        <taxon>Symphypleona</taxon>
        <taxon>Sminthuridae</taxon>
        <taxon>Allacma</taxon>
    </lineage>
</organism>
<feature type="transmembrane region" description="Helical" evidence="1">
    <location>
        <begin position="540"/>
        <end position="558"/>
    </location>
</feature>